<organism evidence="10 11">
    <name type="scientific">Sporosarcina koreensis</name>
    <dbReference type="NCBI Taxonomy" id="334735"/>
    <lineage>
        <taxon>Bacteria</taxon>
        <taxon>Bacillati</taxon>
        <taxon>Bacillota</taxon>
        <taxon>Bacilli</taxon>
        <taxon>Bacillales</taxon>
        <taxon>Caryophanaceae</taxon>
        <taxon>Sporosarcina</taxon>
    </lineage>
</organism>
<dbReference type="InterPro" id="IPR027417">
    <property type="entry name" value="P-loop_NTPase"/>
</dbReference>
<evidence type="ECO:0000256" key="8">
    <source>
        <dbReference type="ARBA" id="ARBA00051245"/>
    </source>
</evidence>
<dbReference type="InterPro" id="IPR005702">
    <property type="entry name" value="Wzc-like_C"/>
</dbReference>
<dbReference type="GO" id="GO:0004715">
    <property type="term" value="F:non-membrane spanning protein tyrosine kinase activity"/>
    <property type="evidence" value="ECO:0007669"/>
    <property type="project" value="UniProtKB-EC"/>
</dbReference>
<dbReference type="Proteomes" id="UP001596071">
    <property type="component" value="Unassembled WGS sequence"/>
</dbReference>
<gene>
    <name evidence="10" type="ORF">ACFPTP_04810</name>
</gene>
<comment type="similarity">
    <text evidence="1">Belongs to the CpsD/CapB family.</text>
</comment>
<evidence type="ECO:0000313" key="10">
    <source>
        <dbReference type="EMBL" id="MFC5602533.1"/>
    </source>
</evidence>
<evidence type="ECO:0000256" key="3">
    <source>
        <dbReference type="ARBA" id="ARBA00022679"/>
    </source>
</evidence>
<evidence type="ECO:0000256" key="6">
    <source>
        <dbReference type="ARBA" id="ARBA00022840"/>
    </source>
</evidence>
<keyword evidence="5 10" id="KW-0418">Kinase</keyword>
<dbReference type="NCBIfam" id="TIGR01007">
    <property type="entry name" value="eps_fam"/>
    <property type="match status" value="1"/>
</dbReference>
<evidence type="ECO:0000256" key="5">
    <source>
        <dbReference type="ARBA" id="ARBA00022777"/>
    </source>
</evidence>
<evidence type="ECO:0000256" key="1">
    <source>
        <dbReference type="ARBA" id="ARBA00007316"/>
    </source>
</evidence>
<dbReference type="PANTHER" id="PTHR32309">
    <property type="entry name" value="TYROSINE-PROTEIN KINASE"/>
    <property type="match status" value="1"/>
</dbReference>
<keyword evidence="7" id="KW-0829">Tyrosine-protein kinase</keyword>
<evidence type="ECO:0000256" key="7">
    <source>
        <dbReference type="ARBA" id="ARBA00023137"/>
    </source>
</evidence>
<comment type="caution">
    <text evidence="10">The sequence shown here is derived from an EMBL/GenBank/DDBJ whole genome shotgun (WGS) entry which is preliminary data.</text>
</comment>
<evidence type="ECO:0000313" key="11">
    <source>
        <dbReference type="Proteomes" id="UP001596071"/>
    </source>
</evidence>
<dbReference type="EC" id="2.7.10.2" evidence="2"/>
<keyword evidence="3 10" id="KW-0808">Transferase</keyword>
<name>A0ABW0TVL5_9BACL</name>
<feature type="domain" description="AAA" evidence="9">
    <location>
        <begin position="53"/>
        <end position="176"/>
    </location>
</feature>
<dbReference type="EMBL" id="JBHSNP010000009">
    <property type="protein sequence ID" value="MFC5602533.1"/>
    <property type="molecule type" value="Genomic_DNA"/>
</dbReference>
<dbReference type="InterPro" id="IPR050445">
    <property type="entry name" value="Bact_polysacc_biosynth/exp"/>
</dbReference>
<keyword evidence="6" id="KW-0067">ATP-binding</keyword>
<keyword evidence="4" id="KW-0547">Nucleotide-binding</keyword>
<dbReference type="RefSeq" id="WP_381442644.1">
    <property type="nucleotide sequence ID" value="NZ_JBHSNP010000009.1"/>
</dbReference>
<evidence type="ECO:0000256" key="2">
    <source>
        <dbReference type="ARBA" id="ARBA00011903"/>
    </source>
</evidence>
<dbReference type="CDD" id="cd05387">
    <property type="entry name" value="BY-kinase"/>
    <property type="match status" value="1"/>
</dbReference>
<dbReference type="SUPFAM" id="SSF52540">
    <property type="entry name" value="P-loop containing nucleoside triphosphate hydrolases"/>
    <property type="match status" value="1"/>
</dbReference>
<accession>A0ABW0TVL5</accession>
<keyword evidence="11" id="KW-1185">Reference proteome</keyword>
<sequence>MFKKKKKDSRTAARKLVTKDAPKSIALEQFRMIRENINFLRPDKKLKTLLFTSSSSGEGKSTLAANVAIVFAQAGKRVLLVDADMRKPTTQYTFRTTTSPGLSHLLNRQRGLDEVIKRTQTKGLDLITCGRIPVNPAELLGLKAMDDLLNEMKSRYDIIIIDAPPVLLVADAQILSNKCDGTILIVSSGKTEKNNAKRAKGLLETSKANVLGVILNNYKLEKGHYYYNYNAAKD</sequence>
<reference evidence="11" key="1">
    <citation type="journal article" date="2019" name="Int. J. Syst. Evol. Microbiol.">
        <title>The Global Catalogue of Microorganisms (GCM) 10K type strain sequencing project: providing services to taxonomists for standard genome sequencing and annotation.</title>
        <authorList>
            <consortium name="The Broad Institute Genomics Platform"/>
            <consortium name="The Broad Institute Genome Sequencing Center for Infectious Disease"/>
            <person name="Wu L."/>
            <person name="Ma J."/>
        </authorList>
    </citation>
    <scope>NUCLEOTIDE SEQUENCE [LARGE SCALE GENOMIC DNA]</scope>
    <source>
        <strain evidence="11">KACC 11299</strain>
    </source>
</reference>
<evidence type="ECO:0000256" key="4">
    <source>
        <dbReference type="ARBA" id="ARBA00022741"/>
    </source>
</evidence>
<comment type="catalytic activity">
    <reaction evidence="8">
        <text>L-tyrosyl-[protein] + ATP = O-phospho-L-tyrosyl-[protein] + ADP + H(+)</text>
        <dbReference type="Rhea" id="RHEA:10596"/>
        <dbReference type="Rhea" id="RHEA-COMP:10136"/>
        <dbReference type="Rhea" id="RHEA-COMP:20101"/>
        <dbReference type="ChEBI" id="CHEBI:15378"/>
        <dbReference type="ChEBI" id="CHEBI:30616"/>
        <dbReference type="ChEBI" id="CHEBI:46858"/>
        <dbReference type="ChEBI" id="CHEBI:61978"/>
        <dbReference type="ChEBI" id="CHEBI:456216"/>
        <dbReference type="EC" id="2.7.10.2"/>
    </reaction>
</comment>
<dbReference type="Gene3D" id="3.40.50.300">
    <property type="entry name" value="P-loop containing nucleotide triphosphate hydrolases"/>
    <property type="match status" value="1"/>
</dbReference>
<evidence type="ECO:0000259" key="9">
    <source>
        <dbReference type="Pfam" id="PF13614"/>
    </source>
</evidence>
<dbReference type="InterPro" id="IPR025669">
    <property type="entry name" value="AAA_dom"/>
</dbReference>
<dbReference type="Pfam" id="PF13614">
    <property type="entry name" value="AAA_31"/>
    <property type="match status" value="1"/>
</dbReference>
<proteinExistence type="inferred from homology"/>
<protein>
    <recommendedName>
        <fullName evidence="2">non-specific protein-tyrosine kinase</fullName>
        <ecNumber evidence="2">2.7.10.2</ecNumber>
    </recommendedName>
</protein>
<dbReference type="PANTHER" id="PTHR32309:SF13">
    <property type="entry name" value="FERRIC ENTEROBACTIN TRANSPORT PROTEIN FEPE"/>
    <property type="match status" value="1"/>
</dbReference>